<dbReference type="AlphaFoldDB" id="A0A815PER5"/>
<dbReference type="Proteomes" id="UP000663823">
    <property type="component" value="Unassembled WGS sequence"/>
</dbReference>
<dbReference type="Gene3D" id="1.20.1280.50">
    <property type="match status" value="1"/>
</dbReference>
<feature type="domain" description="F-box" evidence="1">
    <location>
        <begin position="6"/>
        <end position="57"/>
    </location>
</feature>
<dbReference type="PROSITE" id="PS50181">
    <property type="entry name" value="FBOX"/>
    <property type="match status" value="1"/>
</dbReference>
<evidence type="ECO:0000313" key="3">
    <source>
        <dbReference type="EMBL" id="CAF4071528.1"/>
    </source>
</evidence>
<dbReference type="OrthoDB" id="10016533at2759"/>
<dbReference type="Proteomes" id="UP000663882">
    <property type="component" value="Unassembled WGS sequence"/>
</dbReference>
<proteinExistence type="predicted"/>
<dbReference type="EMBL" id="CAJOAX010010242">
    <property type="protein sequence ID" value="CAF4071528.1"/>
    <property type="molecule type" value="Genomic_DNA"/>
</dbReference>
<dbReference type="InterPro" id="IPR001810">
    <property type="entry name" value="F-box_dom"/>
</dbReference>
<dbReference type="CDD" id="cd09917">
    <property type="entry name" value="F-box_SF"/>
    <property type="match status" value="1"/>
</dbReference>
<evidence type="ECO:0000259" key="1">
    <source>
        <dbReference type="PROSITE" id="PS50181"/>
    </source>
</evidence>
<dbReference type="InterPro" id="IPR036047">
    <property type="entry name" value="F-box-like_dom_sf"/>
</dbReference>
<gene>
    <name evidence="3" type="ORF">OTI717_LOCUS32696</name>
    <name evidence="2" type="ORF">RFH988_LOCUS36626</name>
</gene>
<organism evidence="2 4">
    <name type="scientific">Rotaria sordida</name>
    <dbReference type="NCBI Taxonomy" id="392033"/>
    <lineage>
        <taxon>Eukaryota</taxon>
        <taxon>Metazoa</taxon>
        <taxon>Spiralia</taxon>
        <taxon>Gnathifera</taxon>
        <taxon>Rotifera</taxon>
        <taxon>Eurotatoria</taxon>
        <taxon>Bdelloidea</taxon>
        <taxon>Philodinida</taxon>
        <taxon>Philodinidae</taxon>
        <taxon>Rotaria</taxon>
    </lineage>
</organism>
<protein>
    <recommendedName>
        <fullName evidence="1">F-box domain-containing protein</fullName>
    </recommendedName>
</protein>
<evidence type="ECO:0000313" key="2">
    <source>
        <dbReference type="EMBL" id="CAF1447928.1"/>
    </source>
</evidence>
<dbReference type="SUPFAM" id="SSF81383">
    <property type="entry name" value="F-box domain"/>
    <property type="match status" value="1"/>
</dbReference>
<dbReference type="EMBL" id="CAJNOO010006468">
    <property type="protein sequence ID" value="CAF1447928.1"/>
    <property type="molecule type" value="Genomic_DNA"/>
</dbReference>
<comment type="caution">
    <text evidence="2">The sequence shown here is derived from an EMBL/GenBank/DDBJ whole genome shotgun (WGS) entry which is preliminary data.</text>
</comment>
<name>A0A815PER5_9BILA</name>
<sequence>MSTEGNPSLSTLPVELIFYIFRYLDAPTIVRSIRRVCKQFYTIVPTYDQFKFNFKSILKSDFHLLCNLIEPKNVESLTLSDDDETPGQIEYFLSIFRISQFTRLHSLTLCEIDDCYLNIILKDIKALGLNTLSIYSKRDHSQGITKVTDLSSAISLPRLFTFNLNIPNFDIEKYISSLNPVRMIFHDESVFLSVPPLTEKTGGALEKLVHQK</sequence>
<dbReference type="Pfam" id="PF12937">
    <property type="entry name" value="F-box-like"/>
    <property type="match status" value="1"/>
</dbReference>
<reference evidence="2" key="1">
    <citation type="submission" date="2021-02" db="EMBL/GenBank/DDBJ databases">
        <authorList>
            <person name="Nowell W R."/>
        </authorList>
    </citation>
    <scope>NUCLEOTIDE SEQUENCE</scope>
</reference>
<accession>A0A815PER5</accession>
<evidence type="ECO:0000313" key="4">
    <source>
        <dbReference type="Proteomes" id="UP000663882"/>
    </source>
</evidence>